<keyword evidence="3" id="KW-0547">Nucleotide-binding</keyword>
<evidence type="ECO:0000256" key="1">
    <source>
        <dbReference type="ARBA" id="ARBA00022598"/>
    </source>
</evidence>
<evidence type="ECO:0000313" key="10">
    <source>
        <dbReference type="EMBL" id="NWK56368.1"/>
    </source>
</evidence>
<dbReference type="NCBIfam" id="TIGR01081">
    <property type="entry name" value="mpl"/>
    <property type="match status" value="1"/>
</dbReference>
<keyword evidence="6" id="KW-0573">Peptidoglycan synthesis</keyword>
<dbReference type="Proteomes" id="UP000557872">
    <property type="component" value="Unassembled WGS sequence"/>
</dbReference>
<dbReference type="InterPro" id="IPR013221">
    <property type="entry name" value="Mur_ligase_cen"/>
</dbReference>
<dbReference type="InterPro" id="IPR005757">
    <property type="entry name" value="Mpl"/>
</dbReference>
<reference evidence="10 11" key="1">
    <citation type="submission" date="2020-07" db="EMBL/GenBank/DDBJ databases">
        <title>Roseicoccus Jingziensis gen. nov., sp. nov., isolated from coastal seawater.</title>
        <authorList>
            <person name="Feng X."/>
        </authorList>
    </citation>
    <scope>NUCLEOTIDE SEQUENCE [LARGE SCALE GENOMIC DNA]</scope>
    <source>
        <strain evidence="10 11">N1E253</strain>
    </source>
</reference>
<keyword evidence="11" id="KW-1185">Reference proteome</keyword>
<dbReference type="PANTHER" id="PTHR43445">
    <property type="entry name" value="UDP-N-ACETYLMURAMATE--L-ALANINE LIGASE-RELATED"/>
    <property type="match status" value="1"/>
</dbReference>
<gene>
    <name evidence="10" type="primary">mpl</name>
    <name evidence="10" type="ORF">HW115_12160</name>
</gene>
<keyword evidence="4" id="KW-0067">ATP-binding</keyword>
<dbReference type="EMBL" id="JACBAZ010000004">
    <property type="protein sequence ID" value="NWK56368.1"/>
    <property type="molecule type" value="Genomic_DNA"/>
</dbReference>
<comment type="caution">
    <text evidence="10">The sequence shown here is derived from an EMBL/GenBank/DDBJ whole genome shotgun (WGS) entry which is preliminary data.</text>
</comment>
<dbReference type="SUPFAM" id="SSF53623">
    <property type="entry name" value="MurD-like peptide ligases, catalytic domain"/>
    <property type="match status" value="1"/>
</dbReference>
<keyword evidence="8" id="KW-0961">Cell wall biogenesis/degradation</keyword>
<evidence type="ECO:0000256" key="7">
    <source>
        <dbReference type="ARBA" id="ARBA00023306"/>
    </source>
</evidence>
<dbReference type="GO" id="GO:0051301">
    <property type="term" value="P:cell division"/>
    <property type="evidence" value="ECO:0007669"/>
    <property type="project" value="UniProtKB-KW"/>
</dbReference>
<dbReference type="InterPro" id="IPR000713">
    <property type="entry name" value="Mur_ligase_N"/>
</dbReference>
<evidence type="ECO:0000259" key="9">
    <source>
        <dbReference type="PROSITE" id="PS50206"/>
    </source>
</evidence>
<dbReference type="GO" id="GO:0016881">
    <property type="term" value="F:acid-amino acid ligase activity"/>
    <property type="evidence" value="ECO:0007669"/>
    <property type="project" value="InterPro"/>
</dbReference>
<dbReference type="RefSeq" id="WP_178933146.1">
    <property type="nucleotide sequence ID" value="NZ_JACBAZ010000004.1"/>
</dbReference>
<evidence type="ECO:0000256" key="2">
    <source>
        <dbReference type="ARBA" id="ARBA00022618"/>
    </source>
</evidence>
<dbReference type="InterPro" id="IPR036565">
    <property type="entry name" value="Mur-like_cat_sf"/>
</dbReference>
<dbReference type="Pfam" id="PF08245">
    <property type="entry name" value="Mur_ligase_M"/>
    <property type="match status" value="1"/>
</dbReference>
<dbReference type="SUPFAM" id="SSF51984">
    <property type="entry name" value="MurCD N-terminal domain"/>
    <property type="match status" value="1"/>
</dbReference>
<keyword evidence="2" id="KW-0132">Cell division</keyword>
<evidence type="ECO:0000256" key="6">
    <source>
        <dbReference type="ARBA" id="ARBA00022984"/>
    </source>
</evidence>
<dbReference type="GO" id="GO:0005524">
    <property type="term" value="F:ATP binding"/>
    <property type="evidence" value="ECO:0007669"/>
    <property type="project" value="UniProtKB-KW"/>
</dbReference>
<dbReference type="GO" id="GO:0071555">
    <property type="term" value="P:cell wall organization"/>
    <property type="evidence" value="ECO:0007669"/>
    <property type="project" value="UniProtKB-KW"/>
</dbReference>
<dbReference type="PANTHER" id="PTHR43445:SF5">
    <property type="entry name" value="UDP-N-ACETYLMURAMATE--L-ALANYL-GAMMA-D-GLUTAMYL-MESO-2,6-DIAMINOHEPTANDIOATE LIGASE"/>
    <property type="match status" value="1"/>
</dbReference>
<dbReference type="AlphaFoldDB" id="A0A851GF43"/>
<evidence type="ECO:0000256" key="5">
    <source>
        <dbReference type="ARBA" id="ARBA00022960"/>
    </source>
</evidence>
<proteinExistence type="predicted"/>
<keyword evidence="5" id="KW-0133">Cell shape</keyword>
<dbReference type="Gene3D" id="3.40.50.720">
    <property type="entry name" value="NAD(P)-binding Rossmann-like Domain"/>
    <property type="match status" value="1"/>
</dbReference>
<evidence type="ECO:0000256" key="4">
    <source>
        <dbReference type="ARBA" id="ARBA00022840"/>
    </source>
</evidence>
<dbReference type="Gene3D" id="3.40.1190.10">
    <property type="entry name" value="Mur-like, catalytic domain"/>
    <property type="match status" value="1"/>
</dbReference>
<dbReference type="GO" id="GO:0008360">
    <property type="term" value="P:regulation of cell shape"/>
    <property type="evidence" value="ECO:0007669"/>
    <property type="project" value="UniProtKB-KW"/>
</dbReference>
<protein>
    <submittedName>
        <fullName evidence="10">UDP-N-acetylmuramate:L-alanyl-gamma-D-glutamyl-meso-diaminopimelate ligase</fullName>
    </submittedName>
</protein>
<evidence type="ECO:0000256" key="3">
    <source>
        <dbReference type="ARBA" id="ARBA00022741"/>
    </source>
</evidence>
<organism evidence="10 11">
    <name type="scientific">Oceaniferula marina</name>
    <dbReference type="NCBI Taxonomy" id="2748318"/>
    <lineage>
        <taxon>Bacteria</taxon>
        <taxon>Pseudomonadati</taxon>
        <taxon>Verrucomicrobiota</taxon>
        <taxon>Verrucomicrobiia</taxon>
        <taxon>Verrucomicrobiales</taxon>
        <taxon>Verrucomicrobiaceae</taxon>
        <taxon>Oceaniferula</taxon>
    </lineage>
</organism>
<evidence type="ECO:0000256" key="8">
    <source>
        <dbReference type="ARBA" id="ARBA00023316"/>
    </source>
</evidence>
<name>A0A851GF43_9BACT</name>
<dbReference type="GO" id="GO:0009252">
    <property type="term" value="P:peptidoglycan biosynthetic process"/>
    <property type="evidence" value="ECO:0007669"/>
    <property type="project" value="UniProtKB-KW"/>
</dbReference>
<keyword evidence="1 10" id="KW-0436">Ligase</keyword>
<dbReference type="InterPro" id="IPR004101">
    <property type="entry name" value="Mur_ligase_C"/>
</dbReference>
<dbReference type="InterPro" id="IPR001763">
    <property type="entry name" value="Rhodanese-like_dom"/>
</dbReference>
<feature type="domain" description="Rhodanese" evidence="9">
    <location>
        <begin position="92"/>
        <end position="152"/>
    </location>
</feature>
<dbReference type="InterPro" id="IPR036615">
    <property type="entry name" value="Mur_ligase_C_dom_sf"/>
</dbReference>
<dbReference type="InterPro" id="IPR050061">
    <property type="entry name" value="MurCDEF_pg_biosynth"/>
</dbReference>
<dbReference type="Gene3D" id="3.90.190.20">
    <property type="entry name" value="Mur ligase, C-terminal domain"/>
    <property type="match status" value="1"/>
</dbReference>
<keyword evidence="7" id="KW-0131">Cell cycle</keyword>
<dbReference type="Pfam" id="PF01225">
    <property type="entry name" value="Mur_ligase"/>
    <property type="match status" value="1"/>
</dbReference>
<dbReference type="SUPFAM" id="SSF53244">
    <property type="entry name" value="MurD-like peptide ligases, peptide-binding domain"/>
    <property type="match status" value="1"/>
</dbReference>
<dbReference type="Pfam" id="PF02875">
    <property type="entry name" value="Mur_ligase_C"/>
    <property type="match status" value="1"/>
</dbReference>
<evidence type="ECO:0000313" key="11">
    <source>
        <dbReference type="Proteomes" id="UP000557872"/>
    </source>
</evidence>
<accession>A0A851GF43</accession>
<dbReference type="PROSITE" id="PS50206">
    <property type="entry name" value="RHODANESE_3"/>
    <property type="match status" value="1"/>
</dbReference>
<sequence length="460" mass="49903">MQHIHFIGICGTAMGSVAAAMHAKGFTVTGSDQNVYPPMSTFLEQQGIQIFSGYKAENIPEAAEVIVIGNAVSRGNPEAEAALDRKLLYVSLPEVLKEHFLRGHRNLVVSGTHGKTTTSSMLAWLLKSAGEDPSHMIGGIPRNLGKGASFTDSDFVVLEGDEYDTAFFDKRSKFLHYLPEVVIINNIEFDHADIYDSLDEIKLTFKRLLNIVPRNGVAFVNGDCANSMEVAAGAPAPIQTVGMGEHCDLRISAVDYRSDGTAFSLDGEVYTIPMAGEFNVRNAAMAVCAARFSGFTPDQIRSGLLSFEGIARRQEVRGEVGGVKVIDDFAHHPTAIGLAVDSLRQQYPGSRLWVLFEPRSNTTRRNVFQTELAEALAKADLAVVPMVPDADKVAESDRLDPERLISDVTSRGTSAWHCEDVEQIVDLVGEKSKPGDTVAVLSNGGFGGIHQKLLDRLALK</sequence>